<sequence length="67" mass="6862">MAATPHSKPSSLVGEFGGGKKGSQQPIRISSRPFSQSSRGLLDGAGILNVGRLVVVAFVVKAVVLNS</sequence>
<dbReference type="EMBL" id="BEZZ01000153">
    <property type="protein sequence ID" value="GCC27169.1"/>
    <property type="molecule type" value="Genomic_DNA"/>
</dbReference>
<proteinExistence type="predicted"/>
<comment type="caution">
    <text evidence="2">The sequence shown here is derived from an EMBL/GenBank/DDBJ whole genome shotgun (WGS) entry which is preliminary data.</text>
</comment>
<keyword evidence="3" id="KW-1185">Reference proteome</keyword>
<name>A0A401S9U2_CHIPU</name>
<accession>A0A401S9U2</accession>
<feature type="region of interest" description="Disordered" evidence="1">
    <location>
        <begin position="1"/>
        <end position="36"/>
    </location>
</feature>
<dbReference type="Proteomes" id="UP000287033">
    <property type="component" value="Unassembled WGS sequence"/>
</dbReference>
<evidence type="ECO:0000256" key="1">
    <source>
        <dbReference type="SAM" id="MobiDB-lite"/>
    </source>
</evidence>
<reference evidence="2 3" key="1">
    <citation type="journal article" date="2018" name="Nat. Ecol. Evol.">
        <title>Shark genomes provide insights into elasmobranch evolution and the origin of vertebrates.</title>
        <authorList>
            <person name="Hara Y"/>
            <person name="Yamaguchi K"/>
            <person name="Onimaru K"/>
            <person name="Kadota M"/>
            <person name="Koyanagi M"/>
            <person name="Keeley SD"/>
            <person name="Tatsumi K"/>
            <person name="Tanaka K"/>
            <person name="Motone F"/>
            <person name="Kageyama Y"/>
            <person name="Nozu R"/>
            <person name="Adachi N"/>
            <person name="Nishimura O"/>
            <person name="Nakagawa R"/>
            <person name="Tanegashima C"/>
            <person name="Kiyatake I"/>
            <person name="Matsumoto R"/>
            <person name="Murakumo K"/>
            <person name="Nishida K"/>
            <person name="Terakita A"/>
            <person name="Kuratani S"/>
            <person name="Sato K"/>
            <person name="Hyodo S Kuraku.S."/>
        </authorList>
    </citation>
    <scope>NUCLEOTIDE SEQUENCE [LARGE SCALE GENOMIC DNA]</scope>
</reference>
<gene>
    <name evidence="2" type="ORF">chiPu_0005591</name>
</gene>
<feature type="compositionally biased region" description="Polar residues" evidence="1">
    <location>
        <begin position="22"/>
        <end position="36"/>
    </location>
</feature>
<dbReference type="AlphaFoldDB" id="A0A401S9U2"/>
<evidence type="ECO:0000313" key="2">
    <source>
        <dbReference type="EMBL" id="GCC27169.1"/>
    </source>
</evidence>
<organism evidence="2 3">
    <name type="scientific">Chiloscyllium punctatum</name>
    <name type="common">Brownbanded bambooshark</name>
    <name type="synonym">Hemiscyllium punctatum</name>
    <dbReference type="NCBI Taxonomy" id="137246"/>
    <lineage>
        <taxon>Eukaryota</taxon>
        <taxon>Metazoa</taxon>
        <taxon>Chordata</taxon>
        <taxon>Craniata</taxon>
        <taxon>Vertebrata</taxon>
        <taxon>Chondrichthyes</taxon>
        <taxon>Elasmobranchii</taxon>
        <taxon>Galeomorphii</taxon>
        <taxon>Galeoidea</taxon>
        <taxon>Orectolobiformes</taxon>
        <taxon>Hemiscylliidae</taxon>
        <taxon>Chiloscyllium</taxon>
    </lineage>
</organism>
<protein>
    <submittedName>
        <fullName evidence="2">Uncharacterized protein</fullName>
    </submittedName>
</protein>
<evidence type="ECO:0000313" key="3">
    <source>
        <dbReference type="Proteomes" id="UP000287033"/>
    </source>
</evidence>